<gene>
    <name evidence="4" type="ORF">RRG08_037768</name>
</gene>
<dbReference type="EMBL" id="JAWDGP010002489">
    <property type="protein sequence ID" value="KAK3782771.1"/>
    <property type="molecule type" value="Genomic_DNA"/>
</dbReference>
<evidence type="ECO:0000256" key="2">
    <source>
        <dbReference type="SAM" id="SignalP"/>
    </source>
</evidence>
<proteinExistence type="predicted"/>
<dbReference type="AlphaFoldDB" id="A0AAE1A993"/>
<dbReference type="InterPro" id="IPR050373">
    <property type="entry name" value="Fibrinogen_C-term_domain"/>
</dbReference>
<dbReference type="Gene3D" id="3.90.215.10">
    <property type="entry name" value="Gamma Fibrinogen, chain A, domain 1"/>
    <property type="match status" value="1"/>
</dbReference>
<feature type="coiled-coil region" evidence="1">
    <location>
        <begin position="300"/>
        <end position="327"/>
    </location>
</feature>
<accession>A0AAE1A993</accession>
<reference evidence="4" key="1">
    <citation type="journal article" date="2023" name="G3 (Bethesda)">
        <title>A reference genome for the long-term kleptoplast-retaining sea slug Elysia crispata morphotype clarki.</title>
        <authorList>
            <person name="Eastman K.E."/>
            <person name="Pendleton A.L."/>
            <person name="Shaikh M.A."/>
            <person name="Suttiyut T."/>
            <person name="Ogas R."/>
            <person name="Tomko P."/>
            <person name="Gavelis G."/>
            <person name="Widhalm J.R."/>
            <person name="Wisecaver J.H."/>
        </authorList>
    </citation>
    <scope>NUCLEOTIDE SEQUENCE</scope>
    <source>
        <strain evidence="4">ECLA1</strain>
    </source>
</reference>
<feature type="chain" id="PRO_5041916172" description="Fibrinogen C-terminal domain-containing protein" evidence="2">
    <location>
        <begin position="20"/>
        <end position="648"/>
    </location>
</feature>
<dbReference type="Gene3D" id="1.20.5.1230">
    <property type="entry name" value="Apolipoprotein A-I"/>
    <property type="match status" value="1"/>
</dbReference>
<dbReference type="InterPro" id="IPR014716">
    <property type="entry name" value="Fibrinogen_a/b/g_C_1"/>
</dbReference>
<dbReference type="SUPFAM" id="SSF56496">
    <property type="entry name" value="Fibrinogen C-terminal domain-like"/>
    <property type="match status" value="1"/>
</dbReference>
<dbReference type="PANTHER" id="PTHR19143">
    <property type="entry name" value="FIBRINOGEN/TENASCIN/ANGIOPOEITIN"/>
    <property type="match status" value="1"/>
</dbReference>
<evidence type="ECO:0000259" key="3">
    <source>
        <dbReference type="PROSITE" id="PS51406"/>
    </source>
</evidence>
<feature type="signal peptide" evidence="2">
    <location>
        <begin position="1"/>
        <end position="19"/>
    </location>
</feature>
<dbReference type="SUPFAM" id="SSF58113">
    <property type="entry name" value="Apolipoprotein A-I"/>
    <property type="match status" value="1"/>
</dbReference>
<dbReference type="SMART" id="SM00186">
    <property type="entry name" value="FBG"/>
    <property type="match status" value="1"/>
</dbReference>
<dbReference type="PROSITE" id="PS51406">
    <property type="entry name" value="FIBRINOGEN_C_2"/>
    <property type="match status" value="1"/>
</dbReference>
<name>A0AAE1A993_9GAST</name>
<comment type="caution">
    <text evidence="4">The sequence shown here is derived from an EMBL/GenBank/DDBJ whole genome shotgun (WGS) entry which is preliminary data.</text>
</comment>
<keyword evidence="1" id="KW-0175">Coiled coil</keyword>
<feature type="domain" description="Fibrinogen C-terminal" evidence="3">
    <location>
        <begin position="435"/>
        <end position="648"/>
    </location>
</feature>
<keyword evidence="2" id="KW-0732">Signal</keyword>
<dbReference type="Proteomes" id="UP001283361">
    <property type="component" value="Unassembled WGS sequence"/>
</dbReference>
<organism evidence="4 5">
    <name type="scientific">Elysia crispata</name>
    <name type="common">lettuce slug</name>
    <dbReference type="NCBI Taxonomy" id="231223"/>
    <lineage>
        <taxon>Eukaryota</taxon>
        <taxon>Metazoa</taxon>
        <taxon>Spiralia</taxon>
        <taxon>Lophotrochozoa</taxon>
        <taxon>Mollusca</taxon>
        <taxon>Gastropoda</taxon>
        <taxon>Heterobranchia</taxon>
        <taxon>Euthyneura</taxon>
        <taxon>Panpulmonata</taxon>
        <taxon>Sacoglossa</taxon>
        <taxon>Placobranchoidea</taxon>
        <taxon>Plakobranchidae</taxon>
        <taxon>Elysia</taxon>
    </lineage>
</organism>
<protein>
    <recommendedName>
        <fullName evidence="3">Fibrinogen C-terminal domain-containing protein</fullName>
    </recommendedName>
</protein>
<evidence type="ECO:0000313" key="5">
    <source>
        <dbReference type="Proteomes" id="UP001283361"/>
    </source>
</evidence>
<evidence type="ECO:0000313" key="4">
    <source>
        <dbReference type="EMBL" id="KAK3782771.1"/>
    </source>
</evidence>
<dbReference type="InterPro" id="IPR002181">
    <property type="entry name" value="Fibrinogen_a/b/g_C_dom"/>
</dbReference>
<evidence type="ECO:0000256" key="1">
    <source>
        <dbReference type="SAM" id="Coils"/>
    </source>
</evidence>
<dbReference type="GO" id="GO:0005615">
    <property type="term" value="C:extracellular space"/>
    <property type="evidence" value="ECO:0007669"/>
    <property type="project" value="TreeGrafter"/>
</dbReference>
<dbReference type="InterPro" id="IPR036056">
    <property type="entry name" value="Fibrinogen-like_C"/>
</dbReference>
<sequence>MERSLCIIIALCSVICCYGLDLTLEGDTPTVPGVRSLCGVLICDETINASVSSSSGNDNDGSSVVLDSITSMSVFRIDSTISKLNAKNKRKILIGSVTSQTPTLTQVANGRKVDGLLKARRATVRVELVKQEDCQAEFTCQVRGSDNQGREVVSSTSLVQHQGQKGNQLNNGIVMPGMSLQLFALVQQLVSQSMGGLGKKIENLEDRIGHLQKELTDNIGLLQKELNDNIRLLQREMSDKGDSLENRMEDRIGQLQRGVTDRVGLLQKEVSANIGLLQKEVSANIGLMQTDFNDRTDSFERRLNTKLDFLENRVEDKIDNNNNLNKLIQLDSKVSTELAQFRTETKTDIMNSLNTLRQSFQQAQGEAIKNFSETFDKTLNYTSDLLSSMTSDFDILKMYGKENLYTVRNETETIREILTSGKVSSQCLRNDTTTSVMDHLPVICERDMGVSENKTFPKNIVVPQSTIQRDILCDTQTYGGGWTVIQRRTKGDVYFNRDWESYKNGFGEPDGDFWLGNEAVHILTYVQPYELRIEIRSDGKDYFAHYKTFKVESESDKYRLRLGAVSGTLGGGSYGLSYSNNMFFTTFDRDNDESSSNCALSGKFGWWHKICYLSKLNAPWINKQISDSWHSGQKWMSATRTEMKMRPL</sequence>
<keyword evidence="5" id="KW-1185">Reference proteome</keyword>
<dbReference type="PANTHER" id="PTHR19143:SF327">
    <property type="entry name" value="FI21813P1-RELATED"/>
    <property type="match status" value="1"/>
</dbReference>
<dbReference type="Pfam" id="PF00147">
    <property type="entry name" value="Fibrinogen_C"/>
    <property type="match status" value="1"/>
</dbReference>
<dbReference type="CDD" id="cd00087">
    <property type="entry name" value="FReD"/>
    <property type="match status" value="1"/>
</dbReference>